<sequence length="109" mass="12186">MTRVNLILLVVLVLCAMSVVRAQYQARRTFAALDVAQQRAEQLQMDKDRLQVEVRAMSVPGRIEQIARTQLDMRPITAARTVFVPEGQTTLPPLPPASLPVSQHKGARR</sequence>
<dbReference type="GO" id="GO:0032153">
    <property type="term" value="C:cell division site"/>
    <property type="evidence" value="ECO:0007669"/>
    <property type="project" value="TreeGrafter"/>
</dbReference>
<keyword evidence="7" id="KW-0131">Cell cycle</keyword>
<comment type="subcellular location">
    <subcellularLocation>
        <location evidence="1">Cell membrane</location>
        <topology evidence="1">Single-pass type II membrane protein</topology>
    </subcellularLocation>
</comment>
<proteinExistence type="inferred from homology"/>
<dbReference type="GO" id="GO:0043093">
    <property type="term" value="P:FtsZ-dependent cytokinesis"/>
    <property type="evidence" value="ECO:0007669"/>
    <property type="project" value="TreeGrafter"/>
</dbReference>
<accession>A0A1J5PPI4</accession>
<evidence type="ECO:0000256" key="6">
    <source>
        <dbReference type="ARBA" id="ARBA00023136"/>
    </source>
</evidence>
<keyword evidence="4" id="KW-0812">Transmembrane</keyword>
<evidence type="ECO:0000256" key="5">
    <source>
        <dbReference type="ARBA" id="ARBA00022989"/>
    </source>
</evidence>
<evidence type="ECO:0000256" key="3">
    <source>
        <dbReference type="ARBA" id="ARBA00022618"/>
    </source>
</evidence>
<gene>
    <name evidence="9" type="primary">ftsL_13</name>
    <name evidence="9" type="ORF">GALL_453020</name>
</gene>
<dbReference type="EMBL" id="MLJW01003017">
    <property type="protein sequence ID" value="OIQ73066.1"/>
    <property type="molecule type" value="Genomic_DNA"/>
</dbReference>
<organism evidence="9">
    <name type="scientific">mine drainage metagenome</name>
    <dbReference type="NCBI Taxonomy" id="410659"/>
    <lineage>
        <taxon>unclassified sequences</taxon>
        <taxon>metagenomes</taxon>
        <taxon>ecological metagenomes</taxon>
    </lineage>
</organism>
<dbReference type="PANTHER" id="PTHR37479">
    <property type="entry name" value="CELL DIVISION PROTEIN FTSL"/>
    <property type="match status" value="1"/>
</dbReference>
<evidence type="ECO:0000256" key="1">
    <source>
        <dbReference type="ARBA" id="ARBA00004401"/>
    </source>
</evidence>
<evidence type="ECO:0000313" key="9">
    <source>
        <dbReference type="EMBL" id="OIQ73066.1"/>
    </source>
</evidence>
<keyword evidence="3 9" id="KW-0132">Cell division</keyword>
<comment type="caution">
    <text evidence="9">The sequence shown here is derived from an EMBL/GenBank/DDBJ whole genome shotgun (WGS) entry which is preliminary data.</text>
</comment>
<dbReference type="Pfam" id="PF04999">
    <property type="entry name" value="FtsL"/>
    <property type="match status" value="1"/>
</dbReference>
<dbReference type="InterPro" id="IPR011922">
    <property type="entry name" value="Cell_div_FtsL"/>
</dbReference>
<keyword evidence="2" id="KW-1003">Cell membrane</keyword>
<dbReference type="NCBIfam" id="TIGR02209">
    <property type="entry name" value="ftsL_broad"/>
    <property type="match status" value="1"/>
</dbReference>
<evidence type="ECO:0000256" key="4">
    <source>
        <dbReference type="ARBA" id="ARBA00022692"/>
    </source>
</evidence>
<keyword evidence="6" id="KW-0472">Membrane</keyword>
<evidence type="ECO:0000256" key="2">
    <source>
        <dbReference type="ARBA" id="ARBA00022475"/>
    </source>
</evidence>
<dbReference type="PANTHER" id="PTHR37479:SF1">
    <property type="entry name" value="CELL DIVISION PROTEIN FTSL"/>
    <property type="match status" value="1"/>
</dbReference>
<keyword evidence="5" id="KW-1133">Transmembrane helix</keyword>
<reference evidence="9" key="1">
    <citation type="submission" date="2016-10" db="EMBL/GenBank/DDBJ databases">
        <title>Sequence of Gallionella enrichment culture.</title>
        <authorList>
            <person name="Poehlein A."/>
            <person name="Muehling M."/>
            <person name="Daniel R."/>
        </authorList>
    </citation>
    <scope>NUCLEOTIDE SEQUENCE</scope>
</reference>
<feature type="region of interest" description="Disordered" evidence="8">
    <location>
        <begin position="87"/>
        <end position="109"/>
    </location>
</feature>
<name>A0A1J5PPI4_9ZZZZ</name>
<dbReference type="HAMAP" id="MF_00910">
    <property type="entry name" value="FtsL"/>
    <property type="match status" value="1"/>
</dbReference>
<dbReference type="AlphaFoldDB" id="A0A1J5PPI4"/>
<evidence type="ECO:0000256" key="8">
    <source>
        <dbReference type="SAM" id="MobiDB-lite"/>
    </source>
</evidence>
<evidence type="ECO:0000256" key="7">
    <source>
        <dbReference type="ARBA" id="ARBA00023306"/>
    </source>
</evidence>
<protein>
    <submittedName>
        <fullName evidence="9">Cell division protein FtsL</fullName>
    </submittedName>
</protein>
<dbReference type="GO" id="GO:0005886">
    <property type="term" value="C:plasma membrane"/>
    <property type="evidence" value="ECO:0007669"/>
    <property type="project" value="UniProtKB-SubCell"/>
</dbReference>